<dbReference type="Pfam" id="PF14007">
    <property type="entry name" value="YtpI"/>
    <property type="match status" value="1"/>
</dbReference>
<feature type="transmembrane region" description="Helical" evidence="1">
    <location>
        <begin position="6"/>
        <end position="26"/>
    </location>
</feature>
<keyword evidence="1" id="KW-0812">Transmembrane</keyword>
<name>A0A7X3CU75_9BACL</name>
<dbReference type="InterPro" id="IPR025618">
    <property type="entry name" value="YtpI"/>
</dbReference>
<feature type="transmembrane region" description="Helical" evidence="1">
    <location>
        <begin position="70"/>
        <end position="88"/>
    </location>
</feature>
<evidence type="ECO:0000313" key="2">
    <source>
        <dbReference type="EMBL" id="MUG73222.1"/>
    </source>
</evidence>
<sequence length="98" mass="11406">MTLPTIQWMLSVLIIIFVVFSVYYSFRFRRATDPKQRGLYGARMNIFMGLMLIVIAVSQLFFFTDSVTRRIFGTVCLLLGLFNLFAGLRNHSHYSRKA</sequence>
<evidence type="ECO:0008006" key="4">
    <source>
        <dbReference type="Google" id="ProtNLM"/>
    </source>
</evidence>
<evidence type="ECO:0000313" key="3">
    <source>
        <dbReference type="Proteomes" id="UP000450917"/>
    </source>
</evidence>
<keyword evidence="1" id="KW-1133">Transmembrane helix</keyword>
<feature type="transmembrane region" description="Helical" evidence="1">
    <location>
        <begin position="46"/>
        <end position="64"/>
    </location>
</feature>
<gene>
    <name evidence="2" type="ORF">GNP93_21555</name>
</gene>
<keyword evidence="1" id="KW-0472">Membrane</keyword>
<organism evidence="2 3">
    <name type="scientific">Paenibacillus validus</name>
    <dbReference type="NCBI Taxonomy" id="44253"/>
    <lineage>
        <taxon>Bacteria</taxon>
        <taxon>Bacillati</taxon>
        <taxon>Bacillota</taxon>
        <taxon>Bacilli</taxon>
        <taxon>Bacillales</taxon>
        <taxon>Paenibacillaceae</taxon>
        <taxon>Paenibacillus</taxon>
    </lineage>
</organism>
<comment type="caution">
    <text evidence="2">The sequence shown here is derived from an EMBL/GenBank/DDBJ whole genome shotgun (WGS) entry which is preliminary data.</text>
</comment>
<accession>A0A7X3CU75</accession>
<reference evidence="2 3" key="1">
    <citation type="submission" date="2019-11" db="EMBL/GenBank/DDBJ databases">
        <title>Draft genome sequences of five Paenibacillus species of dairy origin.</title>
        <authorList>
            <person name="Olajide A.M."/>
            <person name="Chen S."/>
            <person name="Lapointe G."/>
        </authorList>
    </citation>
    <scope>NUCLEOTIDE SEQUENCE [LARGE SCALE GENOMIC DNA]</scope>
    <source>
        <strain evidence="2 3">2CS3</strain>
    </source>
</reference>
<proteinExistence type="predicted"/>
<evidence type="ECO:0000256" key="1">
    <source>
        <dbReference type="SAM" id="Phobius"/>
    </source>
</evidence>
<protein>
    <recommendedName>
        <fullName evidence="4">YtpI-like protein</fullName>
    </recommendedName>
</protein>
<keyword evidence="3" id="KW-1185">Reference proteome</keyword>
<dbReference type="RefSeq" id="WP_054798454.1">
    <property type="nucleotide sequence ID" value="NZ_JBDLZV010000001.1"/>
</dbReference>
<dbReference type="EMBL" id="WNZX01000023">
    <property type="protein sequence ID" value="MUG73222.1"/>
    <property type="molecule type" value="Genomic_DNA"/>
</dbReference>
<dbReference type="AlphaFoldDB" id="A0A7X3CU75"/>
<dbReference type="Proteomes" id="UP000450917">
    <property type="component" value="Unassembled WGS sequence"/>
</dbReference>